<organism evidence="5 6">
    <name type="scientific">Companilactobacillus nantensis DSM 16982</name>
    <dbReference type="NCBI Taxonomy" id="1423774"/>
    <lineage>
        <taxon>Bacteria</taxon>
        <taxon>Bacillati</taxon>
        <taxon>Bacillota</taxon>
        <taxon>Bacilli</taxon>
        <taxon>Lactobacillales</taxon>
        <taxon>Lactobacillaceae</taxon>
        <taxon>Companilactobacillus</taxon>
    </lineage>
</organism>
<dbReference type="PANTHER" id="PTHR30408:SF12">
    <property type="entry name" value="TYPE I RESTRICTION ENZYME MJAVIII SPECIFICITY SUBUNIT"/>
    <property type="match status" value="1"/>
</dbReference>
<dbReference type="GO" id="GO:0009307">
    <property type="term" value="P:DNA restriction-modification system"/>
    <property type="evidence" value="ECO:0007669"/>
    <property type="project" value="UniProtKB-KW"/>
</dbReference>
<dbReference type="CDD" id="cd17286">
    <property type="entry name" value="RMtype1_S_Lla161ORF747P_TRD1-CR1_like"/>
    <property type="match status" value="1"/>
</dbReference>
<dbReference type="GO" id="GO:0003677">
    <property type="term" value="F:DNA binding"/>
    <property type="evidence" value="ECO:0007669"/>
    <property type="project" value="UniProtKB-KW"/>
</dbReference>
<keyword evidence="6" id="KW-1185">Reference proteome</keyword>
<feature type="domain" description="Type I restriction modification DNA specificity" evidence="4">
    <location>
        <begin position="202"/>
        <end position="370"/>
    </location>
</feature>
<evidence type="ECO:0000256" key="2">
    <source>
        <dbReference type="ARBA" id="ARBA00022747"/>
    </source>
</evidence>
<evidence type="ECO:0000313" key="5">
    <source>
        <dbReference type="EMBL" id="KRM17760.1"/>
    </source>
</evidence>
<dbReference type="EMBL" id="AZFV01000006">
    <property type="protein sequence ID" value="KRM17760.1"/>
    <property type="molecule type" value="Genomic_DNA"/>
</dbReference>
<evidence type="ECO:0000313" key="6">
    <source>
        <dbReference type="Proteomes" id="UP000051302"/>
    </source>
</evidence>
<dbReference type="SUPFAM" id="SSF116734">
    <property type="entry name" value="DNA methylase specificity domain"/>
    <property type="match status" value="2"/>
</dbReference>
<proteinExistence type="inferred from homology"/>
<dbReference type="Pfam" id="PF01420">
    <property type="entry name" value="Methylase_S"/>
    <property type="match status" value="2"/>
</dbReference>
<dbReference type="PATRIC" id="fig|1423774.3.peg.2369"/>
<dbReference type="InterPro" id="IPR052021">
    <property type="entry name" value="Type-I_RS_S_subunit"/>
</dbReference>
<dbReference type="CDD" id="cd17254">
    <property type="entry name" value="RMtype1_S_FclI-TRD1-CR1_like"/>
    <property type="match status" value="1"/>
</dbReference>
<comment type="similarity">
    <text evidence="1">Belongs to the type-I restriction system S methylase family.</text>
</comment>
<dbReference type="Proteomes" id="UP000051302">
    <property type="component" value="Unassembled WGS sequence"/>
</dbReference>
<dbReference type="RefSeq" id="WP_057891393.1">
    <property type="nucleotide sequence ID" value="NZ_AZFV01000006.1"/>
</dbReference>
<accession>A0A0R1WIS8</accession>
<protein>
    <submittedName>
        <fullName evidence="5">Restriction modification system DNA specificity subunit</fullName>
    </submittedName>
</protein>
<dbReference type="InterPro" id="IPR044946">
    <property type="entry name" value="Restrct_endonuc_typeI_TRD_sf"/>
</dbReference>
<comment type="caution">
    <text evidence="5">The sequence shown here is derived from an EMBL/GenBank/DDBJ whole genome shotgun (WGS) entry which is preliminary data.</text>
</comment>
<dbReference type="AlphaFoldDB" id="A0A0R1WIS8"/>
<evidence type="ECO:0000256" key="3">
    <source>
        <dbReference type="ARBA" id="ARBA00023125"/>
    </source>
</evidence>
<reference evidence="5 6" key="1">
    <citation type="journal article" date="2015" name="Genome Announc.">
        <title>Expanding the biotechnology potential of lactobacilli through comparative genomics of 213 strains and associated genera.</title>
        <authorList>
            <person name="Sun Z."/>
            <person name="Harris H.M."/>
            <person name="McCann A."/>
            <person name="Guo C."/>
            <person name="Argimon S."/>
            <person name="Zhang W."/>
            <person name="Yang X."/>
            <person name="Jeffery I.B."/>
            <person name="Cooney J.C."/>
            <person name="Kagawa T.F."/>
            <person name="Liu W."/>
            <person name="Song Y."/>
            <person name="Salvetti E."/>
            <person name="Wrobel A."/>
            <person name="Rasinkangas P."/>
            <person name="Parkhill J."/>
            <person name="Rea M.C."/>
            <person name="O'Sullivan O."/>
            <person name="Ritari J."/>
            <person name="Douillard F.P."/>
            <person name="Paul Ross R."/>
            <person name="Yang R."/>
            <person name="Briner A.E."/>
            <person name="Felis G.E."/>
            <person name="de Vos W.M."/>
            <person name="Barrangou R."/>
            <person name="Klaenhammer T.R."/>
            <person name="Caufield P.W."/>
            <person name="Cui Y."/>
            <person name="Zhang H."/>
            <person name="O'Toole P.W."/>
        </authorList>
    </citation>
    <scope>NUCLEOTIDE SEQUENCE [LARGE SCALE GENOMIC DNA]</scope>
    <source>
        <strain evidence="5 6">DSM 16982</strain>
    </source>
</reference>
<keyword evidence="2" id="KW-0680">Restriction system</keyword>
<feature type="domain" description="Type I restriction modification DNA specificity" evidence="4">
    <location>
        <begin position="6"/>
        <end position="169"/>
    </location>
</feature>
<dbReference type="STRING" id="1423774.FD31_GL002279"/>
<dbReference type="Gene3D" id="3.90.220.20">
    <property type="entry name" value="DNA methylase specificity domains"/>
    <property type="match status" value="2"/>
</dbReference>
<keyword evidence="3" id="KW-0238">DNA-binding</keyword>
<evidence type="ECO:0000259" key="4">
    <source>
        <dbReference type="Pfam" id="PF01420"/>
    </source>
</evidence>
<gene>
    <name evidence="5" type="ORF">FD31_GL002279</name>
</gene>
<dbReference type="PANTHER" id="PTHR30408">
    <property type="entry name" value="TYPE-1 RESTRICTION ENZYME ECOKI SPECIFICITY PROTEIN"/>
    <property type="match status" value="1"/>
</dbReference>
<dbReference type="Gene3D" id="1.10.287.1120">
    <property type="entry name" value="Bipartite methylase S protein"/>
    <property type="match status" value="1"/>
</dbReference>
<dbReference type="InterPro" id="IPR000055">
    <property type="entry name" value="Restrct_endonuc_typeI_TRD"/>
</dbReference>
<evidence type="ECO:0000256" key="1">
    <source>
        <dbReference type="ARBA" id="ARBA00010923"/>
    </source>
</evidence>
<sequence>MFITYIDWEQHKLGEYLNLINGRAFKQSELLDEGKYKVLRVGNFNTNTRWYYSNLELPDDKYAENGDLLYLWATNFGPELWKSTKVIFHYHIWKIQFKTDSLDKKYIFYWLKLDKENLKKDLNGSTMVHITKENMENRFLDIPLQISEQKKIGSILNSLNDLINTQEKQLLLYEGIKKYMLQNLFPSDGESVPAVRIADFHEDWEQHKLSDLGEIYTGNTPSTNQHDFWSINANGYVWITPSDIVKLRTNSSKKHLTERGWKEARTVPAQSVLITSIASIGKNTINTIPAAFNQQINAIVPKGNNANFILESMNFHSGKFASLAGKTATAIINKKQFSKFQIYVPSYVEQLEVGRLISKLNQTIDFYREKIIMYEKIKKYYLQKLFI</sequence>
<name>A0A0R1WIS8_9LACO</name>